<feature type="chain" id="PRO_5036373168" evidence="2">
    <location>
        <begin position="26"/>
        <end position="155"/>
    </location>
</feature>
<evidence type="ECO:0000256" key="2">
    <source>
        <dbReference type="SAM" id="SignalP"/>
    </source>
</evidence>
<gene>
    <name evidence="3" type="ORF">E4Q79_07395</name>
    <name evidence="4" type="ORF">FNG47_16685</name>
</gene>
<evidence type="ECO:0000256" key="1">
    <source>
        <dbReference type="SAM" id="MobiDB-lite"/>
    </source>
</evidence>
<dbReference type="RefSeq" id="WP_080179347.1">
    <property type="nucleotide sequence ID" value="NZ_JAHQSS010000030.1"/>
</dbReference>
<organism evidence="3">
    <name type="scientific">Salmonella enterica</name>
    <name type="common">Salmonella choleraesuis</name>
    <dbReference type="NCBI Taxonomy" id="28901"/>
    <lineage>
        <taxon>Bacteria</taxon>
        <taxon>Pseudomonadati</taxon>
        <taxon>Pseudomonadota</taxon>
        <taxon>Gammaproteobacteria</taxon>
        <taxon>Enterobacterales</taxon>
        <taxon>Enterobacteriaceae</taxon>
        <taxon>Salmonella</taxon>
    </lineage>
</organism>
<protein>
    <submittedName>
        <fullName evidence="3">Uncharacterized protein</fullName>
    </submittedName>
</protein>
<keyword evidence="2" id="KW-0732">Signal</keyword>
<feature type="signal peptide" evidence="2">
    <location>
        <begin position="1"/>
        <end position="25"/>
    </location>
</feature>
<reference evidence="3" key="1">
    <citation type="submission" date="2019-03" db="EMBL/GenBank/DDBJ databases">
        <authorList>
            <consortium name="PulseNet: The National Subtyping Network for Foodborne Disease Surveillance"/>
            <person name="Tarr C.L."/>
            <person name="Trees E."/>
            <person name="Katz L.S."/>
            <person name="Carleton-Romer H.A."/>
            <person name="Stroika S."/>
            <person name="Kucerova Z."/>
            <person name="Roache K.F."/>
            <person name="Sabol A.L."/>
            <person name="Besser J."/>
            <person name="Gerner-Smidt P."/>
        </authorList>
    </citation>
    <scope>NUCLEOTIDE SEQUENCE</scope>
    <source>
        <strain evidence="4">PNUSAS068307</strain>
        <strain evidence="3">PNUSAS071445</strain>
    </source>
</reference>
<feature type="region of interest" description="Disordered" evidence="1">
    <location>
        <begin position="91"/>
        <end position="110"/>
    </location>
</feature>
<comment type="caution">
    <text evidence="3">The sequence shown here is derived from an EMBL/GenBank/DDBJ whole genome shotgun (WGS) entry which is preliminary data.</text>
</comment>
<dbReference type="EMBL" id="AACVXQ010000013">
    <property type="protein sequence ID" value="EAM7479627.1"/>
    <property type="molecule type" value="Genomic_DNA"/>
</dbReference>
<accession>A0A5T2VBI7</accession>
<dbReference type="AlphaFoldDB" id="A0A5T2VBI7"/>
<name>A0A5T2VBI7_SALER</name>
<dbReference type="EMBL" id="AAILPH010000021">
    <property type="protein sequence ID" value="ECF5669521.1"/>
    <property type="molecule type" value="Genomic_DNA"/>
</dbReference>
<feature type="compositionally biased region" description="Pro residues" evidence="1">
    <location>
        <begin position="36"/>
        <end position="51"/>
    </location>
</feature>
<sequence>MKMPSGCSRILIAAAIMGCSGMALAAPEPAPSAGQLPPPCPERLAPPPAQPPLYALSQQTTTPAETLSAAVKNLPDLEKAKKYEVRVEVREITPPPPAQPPLYALSQQTTTPAETLSAAVKNIPALEKAKKYEVRVEVREITPPPPAPDMDDPRP</sequence>
<evidence type="ECO:0000313" key="3">
    <source>
        <dbReference type="EMBL" id="EAM7479627.1"/>
    </source>
</evidence>
<feature type="region of interest" description="Disordered" evidence="1">
    <location>
        <begin position="24"/>
        <end position="65"/>
    </location>
</feature>
<proteinExistence type="predicted"/>
<evidence type="ECO:0000313" key="4">
    <source>
        <dbReference type="EMBL" id="ECF5669521.1"/>
    </source>
</evidence>